<comment type="similarity">
    <text evidence="2">Belongs to the methyltransferase superfamily. L-isoaspartyl/D-aspartyl protein methyltransferase family.</text>
</comment>
<comment type="subcellular location">
    <subcellularLocation>
        <location evidence="1">Cytoplasm</location>
    </subcellularLocation>
</comment>
<dbReference type="PANTHER" id="PTHR11579">
    <property type="entry name" value="PROTEIN-L-ISOASPARTATE O-METHYLTRANSFERASE"/>
    <property type="match status" value="1"/>
</dbReference>
<sequence>MLAVSTRALRGRPWLARLLVTTPGGLCHAAATVNFDNDTQDALVDSLVKQGLVHSPRVDAVLRALDRRDFTFTHMGIPAHVSYRDSQVPIGQGQTICAPSFHAVCLELLADHATPGAAVLDVGAGSGYLTACLSLLVGPEGRAVAMERHERLVEQAGQGLFRGLAPILGDVRPQGGAHGVAASTSARSGGAPLRLHNIQIFHGNVLDDAALAAVGAAGGPFDAIHVGATAREVPRGLTELLRPGGRLVLPVGPPVGMQGLMVVDKAADGSLACSKVRDVKLPPLAPPNAERPL</sequence>
<organism evidence="8 9">
    <name type="scientific">Pleodorina starrii</name>
    <dbReference type="NCBI Taxonomy" id="330485"/>
    <lineage>
        <taxon>Eukaryota</taxon>
        <taxon>Viridiplantae</taxon>
        <taxon>Chlorophyta</taxon>
        <taxon>core chlorophytes</taxon>
        <taxon>Chlorophyceae</taxon>
        <taxon>CS clade</taxon>
        <taxon>Chlamydomonadales</taxon>
        <taxon>Volvocaceae</taxon>
        <taxon>Pleodorina</taxon>
    </lineage>
</organism>
<keyword evidence="7" id="KW-0949">S-adenosyl-L-methionine</keyword>
<protein>
    <recommendedName>
        <fullName evidence="3">protein-L-isoaspartate(D-aspartate) O-methyltransferase</fullName>
        <ecNumber evidence="3">2.1.1.77</ecNumber>
    </recommendedName>
</protein>
<dbReference type="SUPFAM" id="SSF53335">
    <property type="entry name" value="S-adenosyl-L-methionine-dependent methyltransferases"/>
    <property type="match status" value="1"/>
</dbReference>
<dbReference type="GO" id="GO:0005737">
    <property type="term" value="C:cytoplasm"/>
    <property type="evidence" value="ECO:0007669"/>
    <property type="project" value="UniProtKB-SubCell"/>
</dbReference>
<keyword evidence="4" id="KW-0963">Cytoplasm</keyword>
<dbReference type="GO" id="GO:0032259">
    <property type="term" value="P:methylation"/>
    <property type="evidence" value="ECO:0007669"/>
    <property type="project" value="UniProtKB-KW"/>
</dbReference>
<name>A0A9W6BG42_9CHLO</name>
<dbReference type="EMBL" id="BRXU01000004">
    <property type="protein sequence ID" value="GLC51514.1"/>
    <property type="molecule type" value="Genomic_DNA"/>
</dbReference>
<evidence type="ECO:0000256" key="3">
    <source>
        <dbReference type="ARBA" id="ARBA00011890"/>
    </source>
</evidence>
<dbReference type="EC" id="2.1.1.77" evidence="3"/>
<keyword evidence="5" id="KW-0489">Methyltransferase</keyword>
<keyword evidence="6" id="KW-0808">Transferase</keyword>
<evidence type="ECO:0000256" key="5">
    <source>
        <dbReference type="ARBA" id="ARBA00022603"/>
    </source>
</evidence>
<dbReference type="GO" id="GO:0004719">
    <property type="term" value="F:protein-L-isoaspartate (D-aspartate) O-methyltransferase activity"/>
    <property type="evidence" value="ECO:0007669"/>
    <property type="project" value="UniProtKB-EC"/>
</dbReference>
<dbReference type="Proteomes" id="UP001165080">
    <property type="component" value="Unassembled WGS sequence"/>
</dbReference>
<evidence type="ECO:0000313" key="9">
    <source>
        <dbReference type="Proteomes" id="UP001165080"/>
    </source>
</evidence>
<comment type="caution">
    <text evidence="8">The sequence shown here is derived from an EMBL/GenBank/DDBJ whole genome shotgun (WGS) entry which is preliminary data.</text>
</comment>
<proteinExistence type="inferred from homology"/>
<dbReference type="InterPro" id="IPR029063">
    <property type="entry name" value="SAM-dependent_MTases_sf"/>
</dbReference>
<evidence type="ECO:0000313" key="8">
    <source>
        <dbReference type="EMBL" id="GLC51514.1"/>
    </source>
</evidence>
<dbReference type="Gene3D" id="3.40.50.150">
    <property type="entry name" value="Vaccinia Virus protein VP39"/>
    <property type="match status" value="1"/>
</dbReference>
<reference evidence="8 9" key="1">
    <citation type="journal article" date="2023" name="Commun. Biol.">
        <title>Reorganization of the ancestral sex-determining regions during the evolution of trioecy in Pleodorina starrii.</title>
        <authorList>
            <person name="Takahashi K."/>
            <person name="Suzuki S."/>
            <person name="Kawai-Toyooka H."/>
            <person name="Yamamoto K."/>
            <person name="Hamaji T."/>
            <person name="Ootsuki R."/>
            <person name="Yamaguchi H."/>
            <person name="Kawachi M."/>
            <person name="Higashiyama T."/>
            <person name="Nozaki H."/>
        </authorList>
    </citation>
    <scope>NUCLEOTIDE SEQUENCE [LARGE SCALE GENOMIC DNA]</scope>
    <source>
        <strain evidence="8 9">NIES-4479</strain>
    </source>
</reference>
<gene>
    <name evidence="8" type="primary">PLEST001482</name>
    <name evidence="8" type="ORF">PLESTB_000510700</name>
</gene>
<evidence type="ECO:0000256" key="1">
    <source>
        <dbReference type="ARBA" id="ARBA00004496"/>
    </source>
</evidence>
<evidence type="ECO:0000256" key="4">
    <source>
        <dbReference type="ARBA" id="ARBA00022490"/>
    </source>
</evidence>
<evidence type="ECO:0000256" key="2">
    <source>
        <dbReference type="ARBA" id="ARBA00005369"/>
    </source>
</evidence>
<accession>A0A9W6BG42</accession>
<dbReference type="PANTHER" id="PTHR11579:SF0">
    <property type="entry name" value="PROTEIN-L-ISOASPARTATE(D-ASPARTATE) O-METHYLTRANSFERASE"/>
    <property type="match status" value="1"/>
</dbReference>
<dbReference type="CDD" id="cd02440">
    <property type="entry name" value="AdoMet_MTases"/>
    <property type="match status" value="1"/>
</dbReference>
<keyword evidence="9" id="KW-1185">Reference proteome</keyword>
<dbReference type="InterPro" id="IPR000682">
    <property type="entry name" value="PCMT"/>
</dbReference>
<dbReference type="AlphaFoldDB" id="A0A9W6BG42"/>
<evidence type="ECO:0000256" key="7">
    <source>
        <dbReference type="ARBA" id="ARBA00022691"/>
    </source>
</evidence>
<evidence type="ECO:0000256" key="6">
    <source>
        <dbReference type="ARBA" id="ARBA00022679"/>
    </source>
</evidence>
<dbReference type="Pfam" id="PF01135">
    <property type="entry name" value="PCMT"/>
    <property type="match status" value="2"/>
</dbReference>